<dbReference type="EMBL" id="JAODUP010000487">
    <property type="protein sequence ID" value="KAK2148685.1"/>
    <property type="molecule type" value="Genomic_DNA"/>
</dbReference>
<evidence type="ECO:0000313" key="1">
    <source>
        <dbReference type="EMBL" id="KAK2148685.1"/>
    </source>
</evidence>
<evidence type="ECO:0000313" key="2">
    <source>
        <dbReference type="Proteomes" id="UP001208570"/>
    </source>
</evidence>
<dbReference type="Pfam" id="PF21494">
    <property type="entry name" value="PKC_C2"/>
    <property type="match status" value="1"/>
</dbReference>
<dbReference type="Gene3D" id="2.60.40.150">
    <property type="entry name" value="C2 domain"/>
    <property type="match status" value="1"/>
</dbReference>
<organism evidence="1 2">
    <name type="scientific">Paralvinella palmiformis</name>
    <dbReference type="NCBI Taxonomy" id="53620"/>
    <lineage>
        <taxon>Eukaryota</taxon>
        <taxon>Metazoa</taxon>
        <taxon>Spiralia</taxon>
        <taxon>Lophotrochozoa</taxon>
        <taxon>Annelida</taxon>
        <taxon>Polychaeta</taxon>
        <taxon>Sedentaria</taxon>
        <taxon>Canalipalpata</taxon>
        <taxon>Terebellida</taxon>
        <taxon>Terebelliformia</taxon>
        <taxon>Alvinellidae</taxon>
        <taxon>Paralvinella</taxon>
    </lineage>
</organism>
<comment type="caution">
    <text evidence="1">The sequence shown here is derived from an EMBL/GenBank/DDBJ whole genome shotgun (WGS) entry which is preliminary data.</text>
</comment>
<dbReference type="InterPro" id="IPR035892">
    <property type="entry name" value="C2_domain_sf"/>
</dbReference>
<accession>A0AAD9JAH6</accession>
<protein>
    <submittedName>
        <fullName evidence="1">Uncharacterized protein</fullName>
    </submittedName>
</protein>
<gene>
    <name evidence="1" type="ORF">LSH36_487g03014</name>
</gene>
<reference evidence="1" key="1">
    <citation type="journal article" date="2023" name="Mol. Biol. Evol.">
        <title>Third-Generation Sequencing Reveals the Adaptive Role of the Epigenome in Three Deep-Sea Polychaetes.</title>
        <authorList>
            <person name="Perez M."/>
            <person name="Aroh O."/>
            <person name="Sun Y."/>
            <person name="Lan Y."/>
            <person name="Juniper S.K."/>
            <person name="Young C.R."/>
            <person name="Angers B."/>
            <person name="Qian P.Y."/>
        </authorList>
    </citation>
    <scope>NUCLEOTIDE SEQUENCE</scope>
    <source>
        <strain evidence="1">P08H-3</strain>
    </source>
</reference>
<dbReference type="Proteomes" id="UP001208570">
    <property type="component" value="Unassembled WGS sequence"/>
</dbReference>
<dbReference type="AlphaFoldDB" id="A0AAD9JAH6"/>
<sequence length="87" mass="9963">MAYDNYVHHRGKGVQLVQKKKTIYPEWNTCFDAHLYEGRVIELAVWKRPETYVSDVSITAQALAEKFGFEASGTFTCSSQIVYGARR</sequence>
<name>A0AAD9JAH6_9ANNE</name>
<dbReference type="SUPFAM" id="SSF49562">
    <property type="entry name" value="C2 domain (Calcium/lipid-binding domain, CaLB)"/>
    <property type="match status" value="1"/>
</dbReference>
<keyword evidence="2" id="KW-1185">Reference proteome</keyword>
<proteinExistence type="predicted"/>